<dbReference type="AlphaFoldDB" id="A0A0G2FU74"/>
<comment type="caution">
    <text evidence="1">The sequence shown here is derived from an EMBL/GenBank/DDBJ whole genome shotgun (WGS) entry which is preliminary data.</text>
</comment>
<sequence>MAPRIEPNILLANEQIHQEAKQAMLKGNHFIHIAMIVRDASIIKAIFLLPRHNIPVVASGRDRATLFKEIVVMTHNIDYPDITTGSPSAIRFDAILLRRDLKLFCNILAGADVFARYDCGHSHHKITIHNPFAKTLTPDFLNPKNQERLLEAYPRALQGFDHFRIEGEVEPDLAKTTVARVFEEAAFPARDAFLEELHRWRELGSQAVRDNDIDKAAEYRTLAMFMIKQAVNRRGWPHLEEAGGKEFTDCVSELAFKTYRDRARGQIRLMQADMAGGQEHVRRFADSLYLACWEAANIGGKFRTNWNPSRKQLGTIYYLIAQGHQIMKYDVDRARRFIRVAKELRPNDPLVEAEMGQIERWKAELQSGQTG</sequence>
<evidence type="ECO:0000313" key="2">
    <source>
        <dbReference type="Proteomes" id="UP000034680"/>
    </source>
</evidence>
<keyword evidence="2" id="KW-1185">Reference proteome</keyword>
<dbReference type="OrthoDB" id="5229512at2759"/>
<dbReference type="Proteomes" id="UP000034680">
    <property type="component" value="Unassembled WGS sequence"/>
</dbReference>
<reference evidence="1 2" key="2">
    <citation type="submission" date="2015-05" db="EMBL/GenBank/DDBJ databases">
        <authorList>
            <person name="Morales-Cruz A."/>
            <person name="Amrine K.C."/>
            <person name="Cantu D."/>
        </authorList>
    </citation>
    <scope>NUCLEOTIDE SEQUENCE [LARGE SCALE GENOMIC DNA]</scope>
    <source>
        <strain evidence="1">DA912</strain>
    </source>
</reference>
<name>A0A0G2FU74_9PEZI</name>
<reference evidence="1 2" key="1">
    <citation type="submission" date="2015-05" db="EMBL/GenBank/DDBJ databases">
        <title>Distinctive expansion of gene families associated with plant cell wall degradation and secondary metabolism in the genomes of grapevine trunk pathogens.</title>
        <authorList>
            <person name="Lawrence D.P."/>
            <person name="Travadon R."/>
            <person name="Rolshausen P.E."/>
            <person name="Baumgartner K."/>
        </authorList>
    </citation>
    <scope>NUCLEOTIDE SEQUENCE [LARGE SCALE GENOMIC DNA]</scope>
    <source>
        <strain evidence="1">DA912</strain>
    </source>
</reference>
<evidence type="ECO:0000313" key="1">
    <source>
        <dbReference type="EMBL" id="KKY37722.1"/>
    </source>
</evidence>
<dbReference type="EMBL" id="LCUC01000074">
    <property type="protein sequence ID" value="KKY37722.1"/>
    <property type="molecule type" value="Genomic_DNA"/>
</dbReference>
<accession>A0A0G2FU74</accession>
<gene>
    <name evidence="1" type="ORF">UCDDA912_g02282</name>
</gene>
<organism evidence="1 2">
    <name type="scientific">Diaporthe ampelina</name>
    <dbReference type="NCBI Taxonomy" id="1214573"/>
    <lineage>
        <taxon>Eukaryota</taxon>
        <taxon>Fungi</taxon>
        <taxon>Dikarya</taxon>
        <taxon>Ascomycota</taxon>
        <taxon>Pezizomycotina</taxon>
        <taxon>Sordariomycetes</taxon>
        <taxon>Sordariomycetidae</taxon>
        <taxon>Diaporthales</taxon>
        <taxon>Diaporthaceae</taxon>
        <taxon>Diaporthe</taxon>
    </lineage>
</organism>
<protein>
    <submittedName>
        <fullName evidence="1">Uncharacterized protein</fullName>
    </submittedName>
</protein>
<proteinExistence type="predicted"/>